<dbReference type="RefSeq" id="WP_012597929.1">
    <property type="nucleotide sequence ID" value="NC_011729.1"/>
</dbReference>
<dbReference type="EMBL" id="CP001291">
    <property type="protein sequence ID" value="ACK68982.1"/>
    <property type="molecule type" value="Genomic_DNA"/>
</dbReference>
<proteinExistence type="predicted"/>
<dbReference type="Proteomes" id="UP000002384">
    <property type="component" value="Chromosome"/>
</dbReference>
<dbReference type="AlphaFoldDB" id="B7KDG2"/>
<dbReference type="STRING" id="65393.PCC7424_0519"/>
<evidence type="ECO:0000313" key="3">
    <source>
        <dbReference type="Proteomes" id="UP000002384"/>
    </source>
</evidence>
<protein>
    <submittedName>
        <fullName evidence="2">ChaB family protein</fullName>
    </submittedName>
</protein>
<dbReference type="KEGG" id="cyc:PCC7424_0519"/>
<accession>B7KDG2</accession>
<dbReference type="InterPro" id="IPR037205">
    <property type="entry name" value="ChaB_sf"/>
</dbReference>
<dbReference type="eggNOG" id="COG4572">
    <property type="taxonomic scope" value="Bacteria"/>
</dbReference>
<dbReference type="OrthoDB" id="515114at2"/>
<name>B7KDG2_GLOC7</name>
<evidence type="ECO:0000256" key="1">
    <source>
        <dbReference type="SAM" id="MobiDB-lite"/>
    </source>
</evidence>
<dbReference type="InterPro" id="IPR009317">
    <property type="entry name" value="ChaB"/>
</dbReference>
<organism evidence="2 3">
    <name type="scientific">Gloeothece citriformis (strain PCC 7424)</name>
    <name type="common">Cyanothece sp. (strain PCC 7424)</name>
    <dbReference type="NCBI Taxonomy" id="65393"/>
    <lineage>
        <taxon>Bacteria</taxon>
        <taxon>Bacillati</taxon>
        <taxon>Cyanobacteriota</taxon>
        <taxon>Cyanophyceae</taxon>
        <taxon>Oscillatoriophycideae</taxon>
        <taxon>Chroococcales</taxon>
        <taxon>Aphanothecaceae</taxon>
        <taxon>Gloeothece</taxon>
        <taxon>Gloeothece citriformis</taxon>
    </lineage>
</organism>
<keyword evidence="3" id="KW-1185">Reference proteome</keyword>
<reference evidence="3" key="1">
    <citation type="journal article" date="2011" name="MBio">
        <title>Novel metabolic attributes of the genus Cyanothece, comprising a group of unicellular nitrogen-fixing Cyanobacteria.</title>
        <authorList>
            <person name="Bandyopadhyay A."/>
            <person name="Elvitigala T."/>
            <person name="Welsh E."/>
            <person name="Stockel J."/>
            <person name="Liberton M."/>
            <person name="Min H."/>
            <person name="Sherman L.A."/>
            <person name="Pakrasi H.B."/>
        </authorList>
    </citation>
    <scope>NUCLEOTIDE SEQUENCE [LARGE SCALE GENOMIC DNA]</scope>
    <source>
        <strain evidence="3">PCC 7424</strain>
    </source>
</reference>
<sequence length="81" mass="8894">MAYETLEQLPNEVKEKLPQGAQQVFKAAFNSATEDGVNEQDATQIAWNSVRISYQQGSNGQWEPKPQPTTDNAPIGNMGQA</sequence>
<dbReference type="Gene3D" id="1.10.1740.70">
    <property type="entry name" value="ChaB"/>
    <property type="match status" value="1"/>
</dbReference>
<dbReference type="SUPFAM" id="SSF140376">
    <property type="entry name" value="ChaB-like"/>
    <property type="match status" value="1"/>
</dbReference>
<dbReference type="HOGENOM" id="CLU_179907_1_0_3"/>
<dbReference type="Pfam" id="PF06150">
    <property type="entry name" value="ChaB"/>
    <property type="match status" value="1"/>
</dbReference>
<gene>
    <name evidence="2" type="ordered locus">PCC7424_0519</name>
</gene>
<feature type="region of interest" description="Disordered" evidence="1">
    <location>
        <begin position="55"/>
        <end position="81"/>
    </location>
</feature>
<evidence type="ECO:0000313" key="2">
    <source>
        <dbReference type="EMBL" id="ACK68982.1"/>
    </source>
</evidence>